<feature type="domain" description="Telomere length regulation protein conserved" evidence="3">
    <location>
        <begin position="585"/>
        <end position="703"/>
    </location>
</feature>
<accession>A0ABQ8KVU9</accession>
<reference evidence="4 5" key="1">
    <citation type="journal article" date="2021" name="Environ. Microbiol.">
        <title>Gene family expansions and transcriptome signatures uncover fungal adaptations to wood decay.</title>
        <authorList>
            <person name="Hage H."/>
            <person name="Miyauchi S."/>
            <person name="Viragh M."/>
            <person name="Drula E."/>
            <person name="Min B."/>
            <person name="Chaduli D."/>
            <person name="Navarro D."/>
            <person name="Favel A."/>
            <person name="Norest M."/>
            <person name="Lesage-Meessen L."/>
            <person name="Balint B."/>
            <person name="Merenyi Z."/>
            <person name="de Eugenio L."/>
            <person name="Morin E."/>
            <person name="Martinez A.T."/>
            <person name="Baldrian P."/>
            <person name="Stursova M."/>
            <person name="Martinez M.J."/>
            <person name="Novotny C."/>
            <person name="Magnuson J.K."/>
            <person name="Spatafora J.W."/>
            <person name="Maurice S."/>
            <person name="Pangilinan J."/>
            <person name="Andreopoulos W."/>
            <person name="LaButti K."/>
            <person name="Hundley H."/>
            <person name="Na H."/>
            <person name="Kuo A."/>
            <person name="Barry K."/>
            <person name="Lipzen A."/>
            <person name="Henrissat B."/>
            <person name="Riley R."/>
            <person name="Ahrendt S."/>
            <person name="Nagy L.G."/>
            <person name="Grigoriev I.V."/>
            <person name="Martin F."/>
            <person name="Rosso M.N."/>
        </authorList>
    </citation>
    <scope>NUCLEOTIDE SEQUENCE [LARGE SCALE GENOMIC DNA]</scope>
    <source>
        <strain evidence="4 5">CIRM-BRFM 1785</strain>
    </source>
</reference>
<sequence>MPIGDTHAAISQVKDLIGRLQSPVADLSVLLHLLAAPLGCIGLLPPRYQKYDVEPLPKDSLNLPRHVPLLQRALIEHVVPTWEAALVEEDCYDLVEQYFCPDAMSFASSAAGQAALLAYSTILSSPIHDSSIRLLVKLCRAYPIDVLHSVVFSSKGKLNEVAWEDCVRNIIALPVKVANVLGARGGIPASLQFDTYFNNVSLRCERLIYTLSSDSSRGDTSSVNYLLTKLVNVGVFSASKAALSQPSFFEITLSTIRHRLSDQNGTYVVYWRKTLSSFSSSLTLHSVLTALFSSLPDVPDRLDTRPTTRASVKREAVLLKELVGRPTKDNIDILDAVNAIALSRDWNEAHARIFACWFCGAQKGWSDKEVLDVVLWKVVDVWTDVYHIKHSLLSRHRYVTALLLLILASFRSDAGSSAPFQTLAFHPPFITGVSIYIGHLDPTVRRCGMLVAEEVARGAGKKLDFDDWTGDQHGRDWCRRLRALLQGRDADADVDRVLDAEDHDASGNARTHAPNSNLDEHAASSGPAKPGKVVIQDVGYDSDDSLTGYASPAPSSRSASPTPSELAEIEKDPSLNVGKQKVARPVYLAQLGEMVRSTSGMRSDQEEMEAQKIEVALNVAEELIRRKRAYGTELEENAVNLTYGFLALKDNYDLDGFDEKRQAVLNALVASCPRKAAPALIEQFFHNQYSTDQRFVILNALAVGTAELASFPLPLPSATASPKRILFPSKQLPPALHKKYLTAADRHNANDPVQLLVDDISRKAIDSGKEATADRVPEIVRERHLRIRKPAKVAEVPRGAITTRRLPGGVNHPTDTTFKEVAAECFICPLINRFWLFLRDQQTREERTMHQPALHRYHGAGTGLVLSAMVLARFLSTLAVLVHAARNAPEWLAVVAPDALELAVTLGTRPVSAMEGEDEDEDDSQGLSGEARRGKGKEAAVMSAALELALITLDGCMDLDGGRSLGLDHTALLLGTGEWAKDIFSSLDQGERMLGEGGEQEVRLRRAAAGLVLKVEELSSRWRRSMVDV</sequence>
<dbReference type="PANTHER" id="PTHR15830">
    <property type="entry name" value="TELOMERE LENGTH REGULATION PROTEIN TEL2 FAMILY MEMBER"/>
    <property type="match status" value="1"/>
</dbReference>
<feature type="compositionally biased region" description="Low complexity" evidence="2">
    <location>
        <begin position="550"/>
        <end position="564"/>
    </location>
</feature>
<feature type="region of interest" description="Disordered" evidence="2">
    <location>
        <begin position="502"/>
        <end position="575"/>
    </location>
</feature>
<evidence type="ECO:0000313" key="5">
    <source>
        <dbReference type="Proteomes" id="UP000814176"/>
    </source>
</evidence>
<dbReference type="InterPro" id="IPR019337">
    <property type="entry name" value="Telomere_length_regulation_dom"/>
</dbReference>
<dbReference type="GeneID" id="72003194"/>
<dbReference type="PANTHER" id="PTHR15830:SF10">
    <property type="entry name" value="TELOMERE LENGTH REGULATION PROTEIN TEL2 HOMOLOG"/>
    <property type="match status" value="1"/>
</dbReference>
<comment type="caution">
    <text evidence="4">The sequence shown here is derived from an EMBL/GenBank/DDBJ whole genome shotgun (WGS) entry which is preliminary data.</text>
</comment>
<comment type="similarity">
    <text evidence="1">Belongs to the TEL2 family.</text>
</comment>
<name>A0ABQ8KVU9_9APHY</name>
<evidence type="ECO:0000256" key="2">
    <source>
        <dbReference type="SAM" id="MobiDB-lite"/>
    </source>
</evidence>
<evidence type="ECO:0000259" key="3">
    <source>
        <dbReference type="Pfam" id="PF10193"/>
    </source>
</evidence>
<dbReference type="InterPro" id="IPR051970">
    <property type="entry name" value="TEL2_Regulation"/>
</dbReference>
<evidence type="ECO:0000313" key="4">
    <source>
        <dbReference type="EMBL" id="KAH9842941.1"/>
    </source>
</evidence>
<dbReference type="RefSeq" id="XP_047783988.1">
    <property type="nucleotide sequence ID" value="XM_047922462.1"/>
</dbReference>
<protein>
    <submittedName>
        <fullName evidence="4">Telomeric DNA binding protein</fullName>
    </submittedName>
</protein>
<gene>
    <name evidence="4" type="ORF">C8Q71DRAFT_735269</name>
</gene>
<keyword evidence="5" id="KW-1185">Reference proteome</keyword>
<dbReference type="Gene3D" id="1.25.40.720">
    <property type="entry name" value="Telomere length regulation protein 2, C-terminal domain"/>
    <property type="match status" value="1"/>
</dbReference>
<feature type="compositionally biased region" description="Acidic residues" evidence="2">
    <location>
        <begin position="915"/>
        <end position="924"/>
    </location>
</feature>
<dbReference type="Proteomes" id="UP000814176">
    <property type="component" value="Unassembled WGS sequence"/>
</dbReference>
<dbReference type="InterPro" id="IPR038528">
    <property type="entry name" value="TEL2_C_sf"/>
</dbReference>
<evidence type="ECO:0000256" key="1">
    <source>
        <dbReference type="ARBA" id="ARBA00006133"/>
    </source>
</evidence>
<proteinExistence type="inferred from homology"/>
<organism evidence="4 5">
    <name type="scientific">Rhodofomes roseus</name>
    <dbReference type="NCBI Taxonomy" id="34475"/>
    <lineage>
        <taxon>Eukaryota</taxon>
        <taxon>Fungi</taxon>
        <taxon>Dikarya</taxon>
        <taxon>Basidiomycota</taxon>
        <taxon>Agaricomycotina</taxon>
        <taxon>Agaricomycetes</taxon>
        <taxon>Polyporales</taxon>
        <taxon>Rhodofomes</taxon>
    </lineage>
</organism>
<dbReference type="EMBL" id="JADCUA010000002">
    <property type="protein sequence ID" value="KAH9842941.1"/>
    <property type="molecule type" value="Genomic_DNA"/>
</dbReference>
<dbReference type="Pfam" id="PF10193">
    <property type="entry name" value="Telomere_reg-2"/>
    <property type="match status" value="1"/>
</dbReference>
<feature type="region of interest" description="Disordered" evidence="2">
    <location>
        <begin position="911"/>
        <end position="935"/>
    </location>
</feature>